<evidence type="ECO:0000313" key="2">
    <source>
        <dbReference type="Proteomes" id="UP000441772"/>
    </source>
</evidence>
<keyword evidence="2" id="KW-1185">Reference proteome</keyword>
<reference evidence="1 2" key="1">
    <citation type="submission" date="2019-09" db="EMBL/GenBank/DDBJ databases">
        <title>Characterization of the phylogenetic diversity of two novel species belonging to the genus Bifidobacterium: Bifidobacterium cebidarum sp. nov. and Bifidobacterium leontopitheci sp. nov.</title>
        <authorList>
            <person name="Lugli G.A."/>
            <person name="Duranti S."/>
            <person name="Milani C."/>
            <person name="Turroni F."/>
            <person name="Ventura M."/>
        </authorList>
    </citation>
    <scope>NUCLEOTIDE SEQUENCE [LARGE SCALE GENOMIC DNA]</scope>
    <source>
        <strain evidence="1 2">LMG 31471</strain>
    </source>
</reference>
<dbReference type="InterPro" id="IPR043519">
    <property type="entry name" value="NT_sf"/>
</dbReference>
<dbReference type="Proteomes" id="UP000441772">
    <property type="component" value="Unassembled WGS sequence"/>
</dbReference>
<protein>
    <submittedName>
        <fullName evidence="1">RelA/SpoT domain-containing protein</fullName>
    </submittedName>
</protein>
<dbReference type="SUPFAM" id="SSF81301">
    <property type="entry name" value="Nucleotidyltransferase"/>
    <property type="match status" value="1"/>
</dbReference>
<gene>
    <name evidence="1" type="ORF">F7D09_1472</name>
</gene>
<name>A0A6I1GEJ5_9BIFI</name>
<dbReference type="EMBL" id="WBVT01000023">
    <property type="protein sequence ID" value="KAB7790050.1"/>
    <property type="molecule type" value="Genomic_DNA"/>
</dbReference>
<proteinExistence type="predicted"/>
<comment type="caution">
    <text evidence="1">The sequence shown here is derived from an EMBL/GenBank/DDBJ whole genome shotgun (WGS) entry which is preliminary data.</text>
</comment>
<dbReference type="AlphaFoldDB" id="A0A6I1GEJ5"/>
<evidence type="ECO:0000313" key="1">
    <source>
        <dbReference type="EMBL" id="KAB7790050.1"/>
    </source>
</evidence>
<accession>A0A6I1GEJ5</accession>
<sequence>MASEDAAYHVEVQIRTLLQHCWATAVEAAGEIYGTEYKSPTVRAMAEGTDEERLTFFRIVSSLFALEEHSPQIPGYEGDRSTLASRLRDLACTDSLLDDLRAAIDSIFVVDGSRSGEELFLMKLSREDQYLDIESFSVERLDEALRRYDAVERHAERTSVGDDSAEDFVYDNAVLVFASDQVKLSVAYPNYSTNVRFFLDKVTAYLK</sequence>
<organism evidence="1 2">
    <name type="scientific">Bifidobacterium leontopitheci</name>
    <dbReference type="NCBI Taxonomy" id="2650774"/>
    <lineage>
        <taxon>Bacteria</taxon>
        <taxon>Bacillati</taxon>
        <taxon>Actinomycetota</taxon>
        <taxon>Actinomycetes</taxon>
        <taxon>Bifidobacteriales</taxon>
        <taxon>Bifidobacteriaceae</taxon>
        <taxon>Bifidobacterium</taxon>
    </lineage>
</organism>